<name>A0ABX1ZA25_9BACL</name>
<evidence type="ECO:0000313" key="2">
    <source>
        <dbReference type="EMBL" id="NOU90223.1"/>
    </source>
</evidence>
<dbReference type="InterPro" id="IPR041685">
    <property type="entry name" value="AAA_GajA/Old/RecF-like"/>
</dbReference>
<dbReference type="InterPro" id="IPR051396">
    <property type="entry name" value="Bact_Antivir_Def_Nuclease"/>
</dbReference>
<comment type="caution">
    <text evidence="2">The sequence shown here is derived from an EMBL/GenBank/DDBJ whole genome shotgun (WGS) entry which is preliminary data.</text>
</comment>
<accession>A0ABX1ZA25</accession>
<organism evidence="2 3">
    <name type="scientific">Paenibacillus germinis</name>
    <dbReference type="NCBI Taxonomy" id="2654979"/>
    <lineage>
        <taxon>Bacteria</taxon>
        <taxon>Bacillati</taxon>
        <taxon>Bacillota</taxon>
        <taxon>Bacilli</taxon>
        <taxon>Bacillales</taxon>
        <taxon>Paenibacillaceae</taxon>
        <taxon>Paenibacillus</taxon>
    </lineage>
</organism>
<dbReference type="InterPro" id="IPR027417">
    <property type="entry name" value="P-loop_NTPase"/>
</dbReference>
<dbReference type="PANTHER" id="PTHR43581">
    <property type="entry name" value="ATP/GTP PHOSPHATASE"/>
    <property type="match status" value="1"/>
</dbReference>
<dbReference type="RefSeq" id="WP_171693043.1">
    <property type="nucleotide sequence ID" value="NZ_WHOC01000163.1"/>
</dbReference>
<evidence type="ECO:0000259" key="1">
    <source>
        <dbReference type="Pfam" id="PF13175"/>
    </source>
</evidence>
<protein>
    <submittedName>
        <fullName evidence="2">AAA family ATPase</fullName>
    </submittedName>
</protein>
<keyword evidence="3" id="KW-1185">Reference proteome</keyword>
<proteinExistence type="predicted"/>
<dbReference type="Proteomes" id="UP000658690">
    <property type="component" value="Unassembled WGS sequence"/>
</dbReference>
<reference evidence="2 3" key="1">
    <citation type="submission" date="2019-10" db="EMBL/GenBank/DDBJ databases">
        <title>Description of Paenibacillus choica sp. nov.</title>
        <authorList>
            <person name="Carlier A."/>
            <person name="Qi S."/>
        </authorList>
    </citation>
    <scope>NUCLEOTIDE SEQUENCE [LARGE SCALE GENOMIC DNA]</scope>
    <source>
        <strain evidence="2 3">LMG 31460</strain>
    </source>
</reference>
<dbReference type="Gene3D" id="3.40.50.300">
    <property type="entry name" value="P-loop containing nucleotide triphosphate hydrolases"/>
    <property type="match status" value="1"/>
</dbReference>
<dbReference type="Pfam" id="PF13175">
    <property type="entry name" value="AAA_15"/>
    <property type="match status" value="1"/>
</dbReference>
<dbReference type="SUPFAM" id="SSF52540">
    <property type="entry name" value="P-loop containing nucleoside triphosphate hydrolases"/>
    <property type="match status" value="1"/>
</dbReference>
<dbReference type="EMBL" id="WHOC01000163">
    <property type="protein sequence ID" value="NOU90223.1"/>
    <property type="molecule type" value="Genomic_DNA"/>
</dbReference>
<dbReference type="PANTHER" id="PTHR43581:SF4">
    <property type="entry name" value="ATP_GTP PHOSPHATASE"/>
    <property type="match status" value="1"/>
</dbReference>
<evidence type="ECO:0000313" key="3">
    <source>
        <dbReference type="Proteomes" id="UP000658690"/>
    </source>
</evidence>
<sequence>MTTDEVDKQVQEIYSHLLTAELTKLENDESDLSKSKQEYLDLKRAIPKLLSQLKSNTDLALKAVSDNVSKNLQGLFSNKDLQLAVSGGDSNGFSISEIVKSTNSSVTIDNKQFQGMPLSTQGTGIQRMSLIFIFQNMIEQGMLGINENKMLLIDEPEAFLHPEAVRALSQSLYTIGGKMPLIISTHSPVLIDLSENHTSIQVLRIGSDEAIELFQSSNSVFDENDIANMKILNYVDSYINEFFFANNIIIVEGDTEF</sequence>
<feature type="domain" description="Endonuclease GajA/Old nuclease/RecF-like AAA" evidence="1">
    <location>
        <begin position="29"/>
        <end position="191"/>
    </location>
</feature>
<gene>
    <name evidence="2" type="ORF">GC102_31430</name>
</gene>